<dbReference type="PANTHER" id="PTHR44591">
    <property type="entry name" value="STRESS RESPONSE REGULATOR PROTEIN 1"/>
    <property type="match status" value="1"/>
</dbReference>
<keyword evidence="1 2" id="KW-0597">Phosphoprotein</keyword>
<dbReference type="InterPro" id="IPR011006">
    <property type="entry name" value="CheY-like_superfamily"/>
</dbReference>
<dbReference type="GeneID" id="81125298"/>
<organism evidence="4 5">
    <name type="scientific">Halobaculum lipolyticum</name>
    <dbReference type="NCBI Taxonomy" id="3032001"/>
    <lineage>
        <taxon>Archaea</taxon>
        <taxon>Methanobacteriati</taxon>
        <taxon>Methanobacteriota</taxon>
        <taxon>Stenosarchaea group</taxon>
        <taxon>Halobacteria</taxon>
        <taxon>Halobacteriales</taxon>
        <taxon>Haloferacaceae</taxon>
        <taxon>Halobaculum</taxon>
    </lineage>
</organism>
<keyword evidence="5" id="KW-1185">Reference proteome</keyword>
<reference evidence="4 5" key="1">
    <citation type="journal article" date="2019" name="Int. J. Syst. Evol. Microbiol.">
        <title>The Global Catalogue of Microorganisms (GCM) 10K type strain sequencing project: providing services to taxonomists for standard genome sequencing and annotation.</title>
        <authorList>
            <consortium name="The Broad Institute Genomics Platform"/>
            <consortium name="The Broad Institute Genome Sequencing Center for Infectious Disease"/>
            <person name="Wu L."/>
            <person name="Ma J."/>
        </authorList>
    </citation>
    <scope>NUCLEOTIDE SEQUENCE [LARGE SCALE GENOMIC DNA]</scope>
    <source>
        <strain evidence="4 5">DT31</strain>
    </source>
</reference>
<protein>
    <submittedName>
        <fullName evidence="4">Response regulator</fullName>
    </submittedName>
</protein>
<dbReference type="PANTHER" id="PTHR44591:SF3">
    <property type="entry name" value="RESPONSE REGULATORY DOMAIN-CONTAINING PROTEIN"/>
    <property type="match status" value="1"/>
</dbReference>
<feature type="domain" description="Response regulatory" evidence="3">
    <location>
        <begin position="4"/>
        <end position="118"/>
    </location>
</feature>
<evidence type="ECO:0000256" key="2">
    <source>
        <dbReference type="PROSITE-ProRule" id="PRU00169"/>
    </source>
</evidence>
<evidence type="ECO:0000259" key="3">
    <source>
        <dbReference type="PROSITE" id="PS50110"/>
    </source>
</evidence>
<dbReference type="PROSITE" id="PS50110">
    <property type="entry name" value="RESPONSE_REGULATORY"/>
    <property type="match status" value="1"/>
</dbReference>
<name>A0ABD5W862_9EURY</name>
<evidence type="ECO:0000256" key="1">
    <source>
        <dbReference type="ARBA" id="ARBA00022553"/>
    </source>
</evidence>
<proteinExistence type="predicted"/>
<sequence length="134" mass="13966">MNDSVLVVDDSAFQRARIRERLEPTFEVVAEAADGDDAVAAYREHDPDAVTMDFALPARDGPAATDAIKAADPDAVVVFCSCVDQQSQFKRAIRAGADGYVRKPIDDGALVGAVESALAAAEGTDHGGAASTTE</sequence>
<dbReference type="Gene3D" id="3.40.50.2300">
    <property type="match status" value="1"/>
</dbReference>
<evidence type="ECO:0000313" key="4">
    <source>
        <dbReference type="EMBL" id="MFC7069546.1"/>
    </source>
</evidence>
<dbReference type="InterPro" id="IPR001789">
    <property type="entry name" value="Sig_transdc_resp-reg_receiver"/>
</dbReference>
<feature type="modified residue" description="4-aspartylphosphate" evidence="2">
    <location>
        <position position="53"/>
    </location>
</feature>
<evidence type="ECO:0000313" key="5">
    <source>
        <dbReference type="Proteomes" id="UP001596461"/>
    </source>
</evidence>
<comment type="caution">
    <text evidence="4">The sequence shown here is derived from an EMBL/GenBank/DDBJ whole genome shotgun (WGS) entry which is preliminary data.</text>
</comment>
<dbReference type="SMART" id="SM00448">
    <property type="entry name" value="REC"/>
    <property type="match status" value="1"/>
</dbReference>
<dbReference type="AlphaFoldDB" id="A0ABD5W862"/>
<dbReference type="EMBL" id="JBHTAH010000005">
    <property type="protein sequence ID" value="MFC7069546.1"/>
    <property type="molecule type" value="Genomic_DNA"/>
</dbReference>
<accession>A0ABD5W862</accession>
<dbReference type="InterPro" id="IPR050595">
    <property type="entry name" value="Bact_response_regulator"/>
</dbReference>
<dbReference type="RefSeq" id="WP_284030465.1">
    <property type="nucleotide sequence ID" value="NZ_CP126154.1"/>
</dbReference>
<dbReference type="Pfam" id="PF00072">
    <property type="entry name" value="Response_reg"/>
    <property type="match status" value="1"/>
</dbReference>
<dbReference type="SUPFAM" id="SSF52172">
    <property type="entry name" value="CheY-like"/>
    <property type="match status" value="1"/>
</dbReference>
<gene>
    <name evidence="4" type="ORF">ACFQL9_07830</name>
</gene>
<dbReference type="Proteomes" id="UP001596461">
    <property type="component" value="Unassembled WGS sequence"/>
</dbReference>